<evidence type="ECO:0000259" key="2">
    <source>
        <dbReference type="PROSITE" id="PS50222"/>
    </source>
</evidence>
<gene>
    <name evidence="3" type="ORF">PLOB_00009011</name>
</gene>
<dbReference type="InterPro" id="IPR011992">
    <property type="entry name" value="EF-hand-dom_pair"/>
</dbReference>
<dbReference type="InterPro" id="IPR013785">
    <property type="entry name" value="Aldolase_TIM"/>
</dbReference>
<dbReference type="Proteomes" id="UP001159405">
    <property type="component" value="Unassembled WGS sequence"/>
</dbReference>
<organism evidence="3 4">
    <name type="scientific">Porites lobata</name>
    <dbReference type="NCBI Taxonomy" id="104759"/>
    <lineage>
        <taxon>Eukaryota</taxon>
        <taxon>Metazoa</taxon>
        <taxon>Cnidaria</taxon>
        <taxon>Anthozoa</taxon>
        <taxon>Hexacorallia</taxon>
        <taxon>Scleractinia</taxon>
        <taxon>Fungiina</taxon>
        <taxon>Poritidae</taxon>
        <taxon>Porites</taxon>
    </lineage>
</organism>
<dbReference type="PROSITE" id="PS00018">
    <property type="entry name" value="EF_HAND_1"/>
    <property type="match status" value="1"/>
</dbReference>
<dbReference type="Gene3D" id="1.10.238.10">
    <property type="entry name" value="EF-hand"/>
    <property type="match status" value="1"/>
</dbReference>
<dbReference type="InterPro" id="IPR018247">
    <property type="entry name" value="EF_Hand_1_Ca_BS"/>
</dbReference>
<dbReference type="PROSITE" id="PS50222">
    <property type="entry name" value="EF_HAND_2"/>
    <property type="match status" value="1"/>
</dbReference>
<dbReference type="SUPFAM" id="SSF51569">
    <property type="entry name" value="Aldolase"/>
    <property type="match status" value="1"/>
</dbReference>
<evidence type="ECO:0000313" key="3">
    <source>
        <dbReference type="EMBL" id="CAH3168089.1"/>
    </source>
</evidence>
<sequence>MKNVGHFEYKQNLKHDVTELLITVQYSLMPSNLKPPLAKEPDQVDVPSMPFQAQMNRMDEDFREQNEKLKQLKELDLFVLDNSLRESTVGQLRGHTIENKWKIYNEVKKVGFQNIIVASFNHMTRLGDTFCRQLKEQGEDFSKFFAFTEFIESVDKDRGPDTVTVPIGFQKMKEYGIKHAIIEIDLVYSGIDYRKFPPEDINNLLSGRMRWVRENLSKDSRIFINLRDFPESMLRKPERIFQVVHYLSSLPSSERPFGLMYEEPTGKSMPQELAAWTAAVRREMDDCCWTDGKLLVHVHEQWGMADCTVLECLARGADGIWASLIKEGAFVGHASSSVTIMNLVRLGNEKVLQQFNCTYLRKAAQEITRITTGFEPHSTQVVYGERALDMVLGIPNLKPDKQEFDVAKFFGEEPPIRITTMATPKMVAERLKHLFGEDPQFTEEIGMRMKEVMLEDLHNNRKEEYMSAVGLAVLFDRSGGQLTAKMSDVIAADVPNEAHARRLINEIRQMWDEWNLREEFKGDDELEFDSFYNGFMAPYFSCYRCDDTRRALKAIDMDEDGRVDWNEFALYLKWAIRQYPQTMTAEELLSIAFRKGIIPAMQDVVISQNTEKRIIRERPGQKRKVKKTPRKISSLICTIT</sequence>
<feature type="domain" description="EF-hand" evidence="2">
    <location>
        <begin position="543"/>
        <end position="578"/>
    </location>
</feature>
<keyword evidence="4" id="KW-1185">Reference proteome</keyword>
<reference evidence="3 4" key="1">
    <citation type="submission" date="2022-05" db="EMBL/GenBank/DDBJ databases">
        <authorList>
            <consortium name="Genoscope - CEA"/>
            <person name="William W."/>
        </authorList>
    </citation>
    <scope>NUCLEOTIDE SEQUENCE [LARGE SCALE GENOMIC DNA]</scope>
</reference>
<keyword evidence="1" id="KW-0106">Calcium</keyword>
<comment type="caution">
    <text evidence="3">The sequence shown here is derived from an EMBL/GenBank/DDBJ whole genome shotgun (WGS) entry which is preliminary data.</text>
</comment>
<accession>A0ABN8QSJ5</accession>
<dbReference type="Gene3D" id="3.20.20.70">
    <property type="entry name" value="Aldolase class I"/>
    <property type="match status" value="1"/>
</dbReference>
<dbReference type="SUPFAM" id="SSF47473">
    <property type="entry name" value="EF-hand"/>
    <property type="match status" value="1"/>
</dbReference>
<name>A0ABN8QSJ5_9CNID</name>
<evidence type="ECO:0000313" key="4">
    <source>
        <dbReference type="Proteomes" id="UP001159405"/>
    </source>
</evidence>
<evidence type="ECO:0000256" key="1">
    <source>
        <dbReference type="ARBA" id="ARBA00022837"/>
    </source>
</evidence>
<protein>
    <recommendedName>
        <fullName evidence="2">EF-hand domain-containing protein</fullName>
    </recommendedName>
</protein>
<dbReference type="EMBL" id="CALNXK010000143">
    <property type="protein sequence ID" value="CAH3168089.1"/>
    <property type="molecule type" value="Genomic_DNA"/>
</dbReference>
<proteinExistence type="predicted"/>
<dbReference type="InterPro" id="IPR002048">
    <property type="entry name" value="EF_hand_dom"/>
</dbReference>